<sequence>MPKDTALRKVRKGTKSCVECRQRKIKCIWSETAPGQPPAEVCNNCEARGRPCVSQVYSSATTDAIRLTSRERIGKLEGMIQNLQASIQRLESRLSLEPLDEAPYSDVQPAASRDEYSESEASDCSPVHAPAHLQQLFDNGLLGTPKPDPMSSPGKASSPGSFKAARRALQDLLPPKSDIAIMQKYVGIWVVMMQSVFPTSFVGESSLDMISRYEAMQSDDAHPTTLANYLCPLAITVLHVPENAVRDELKGLKDGQRYVRKVSDAIEQYIFGEDHMIASLAGLEMAIMFLRLQMLQGRIRKVWVGLRRIVAMAEMLDIPRAATTHPRSGVFGERRQTAIDLWNCIVSIDRVTSLMFNLPVGTAAHKVPVPDGVMVNGTVHLPSVLLRMSASAVAVLEIDEMVAAQRPLHEISERVMLADQEWRALADLTPARWWHSPPLSADAMILYWYQYIGVRLHLQLALRNDEHNTLAYSHMRCIEACRNMAIRYPQLRTAMPTEFFAGRLYDVQVLTPGIFLLHSYYKPGSAVQATPESPAMLVRGILEVTDRIGDKTGGAFAKQVGTAIRSVIDILEGSTKGKPRALTLQIPILGKIHVGSRPSPATATRPTLPADPNMPIGNDYSNTLTDDDFALANSLDYFMEMSEDYSFSPSDLPDPDVMSLGGFEMME</sequence>
<dbReference type="GO" id="GO:0008270">
    <property type="term" value="F:zinc ion binding"/>
    <property type="evidence" value="ECO:0007669"/>
    <property type="project" value="InterPro"/>
</dbReference>
<dbReference type="GO" id="GO:0000981">
    <property type="term" value="F:DNA-binding transcription factor activity, RNA polymerase II-specific"/>
    <property type="evidence" value="ECO:0007669"/>
    <property type="project" value="InterPro"/>
</dbReference>
<dbReference type="OrthoDB" id="5392779at2759"/>
<dbReference type="InterPro" id="IPR036864">
    <property type="entry name" value="Zn2-C6_fun-type_DNA-bd_sf"/>
</dbReference>
<evidence type="ECO:0000313" key="5">
    <source>
        <dbReference type="Proteomes" id="UP000503462"/>
    </source>
</evidence>
<feature type="domain" description="Zn(2)-C6 fungal-type" evidence="3">
    <location>
        <begin position="16"/>
        <end position="54"/>
    </location>
</feature>
<dbReference type="CDD" id="cd00067">
    <property type="entry name" value="GAL4"/>
    <property type="match status" value="1"/>
</dbReference>
<dbReference type="PANTHER" id="PTHR47840:SF3">
    <property type="entry name" value="ZN(II)2CYS6 TRANSCRIPTION FACTOR (EUROFUNG)"/>
    <property type="match status" value="1"/>
</dbReference>
<dbReference type="Proteomes" id="UP000503462">
    <property type="component" value="Chromosome 4"/>
</dbReference>
<reference evidence="4 5" key="1">
    <citation type="journal article" date="2016" name="Sci. Rep.">
        <title>Peltaster fructicola genome reveals evolution from an invasive phytopathogen to an ectophytic parasite.</title>
        <authorList>
            <person name="Xu C."/>
            <person name="Chen H."/>
            <person name="Gleason M.L."/>
            <person name="Xu J.R."/>
            <person name="Liu H."/>
            <person name="Zhang R."/>
            <person name="Sun G."/>
        </authorList>
    </citation>
    <scope>NUCLEOTIDE SEQUENCE [LARGE SCALE GENOMIC DNA]</scope>
    <source>
        <strain evidence="4 5">LNHT1506</strain>
    </source>
</reference>
<evidence type="ECO:0000313" key="4">
    <source>
        <dbReference type="EMBL" id="QIW99895.1"/>
    </source>
</evidence>
<dbReference type="Pfam" id="PF00172">
    <property type="entry name" value="Zn_clus"/>
    <property type="match status" value="1"/>
</dbReference>
<dbReference type="InterPro" id="IPR001138">
    <property type="entry name" value="Zn2Cys6_DnaBD"/>
</dbReference>
<evidence type="ECO:0000259" key="3">
    <source>
        <dbReference type="PROSITE" id="PS50048"/>
    </source>
</evidence>
<organism evidence="4 5">
    <name type="scientific">Peltaster fructicola</name>
    <dbReference type="NCBI Taxonomy" id="286661"/>
    <lineage>
        <taxon>Eukaryota</taxon>
        <taxon>Fungi</taxon>
        <taxon>Dikarya</taxon>
        <taxon>Ascomycota</taxon>
        <taxon>Pezizomycotina</taxon>
        <taxon>Dothideomycetes</taxon>
        <taxon>Dothideomycetes incertae sedis</taxon>
        <taxon>Peltaster</taxon>
    </lineage>
</organism>
<dbReference type="PROSITE" id="PS50048">
    <property type="entry name" value="ZN2_CY6_FUNGAL_2"/>
    <property type="match status" value="1"/>
</dbReference>
<keyword evidence="1" id="KW-0539">Nucleus</keyword>
<dbReference type="EMBL" id="CP051142">
    <property type="protein sequence ID" value="QIW99895.1"/>
    <property type="molecule type" value="Genomic_DNA"/>
</dbReference>
<accession>A0A6H0XYY6</accession>
<dbReference type="AlphaFoldDB" id="A0A6H0XYY6"/>
<dbReference type="CDD" id="cd12148">
    <property type="entry name" value="fungal_TF_MHR"/>
    <property type="match status" value="1"/>
</dbReference>
<dbReference type="SUPFAM" id="SSF57701">
    <property type="entry name" value="Zn2/Cys6 DNA-binding domain"/>
    <property type="match status" value="1"/>
</dbReference>
<feature type="region of interest" description="Disordered" evidence="2">
    <location>
        <begin position="138"/>
        <end position="161"/>
    </location>
</feature>
<feature type="region of interest" description="Disordered" evidence="2">
    <location>
        <begin position="101"/>
        <end position="125"/>
    </location>
</feature>
<keyword evidence="5" id="KW-1185">Reference proteome</keyword>
<dbReference type="Gene3D" id="4.10.240.10">
    <property type="entry name" value="Zn(2)-C6 fungal-type DNA-binding domain"/>
    <property type="match status" value="1"/>
</dbReference>
<protein>
    <recommendedName>
        <fullName evidence="3">Zn(2)-C6 fungal-type domain-containing protein</fullName>
    </recommendedName>
</protein>
<dbReference type="PANTHER" id="PTHR47840">
    <property type="entry name" value="ZN(II)2CYS6 TRANSCRIPTION FACTOR (EUROFUNG)-RELATED"/>
    <property type="match status" value="1"/>
</dbReference>
<gene>
    <name evidence="4" type="ORF">AMS68_005413</name>
</gene>
<evidence type="ECO:0000256" key="2">
    <source>
        <dbReference type="SAM" id="MobiDB-lite"/>
    </source>
</evidence>
<proteinExistence type="predicted"/>
<name>A0A6H0XYY6_9PEZI</name>
<dbReference type="SMART" id="SM00066">
    <property type="entry name" value="GAL4"/>
    <property type="match status" value="1"/>
</dbReference>
<evidence type="ECO:0000256" key="1">
    <source>
        <dbReference type="ARBA" id="ARBA00023242"/>
    </source>
</evidence>
<feature type="region of interest" description="Disordered" evidence="2">
    <location>
        <begin position="597"/>
        <end position="619"/>
    </location>
</feature>